<gene>
    <name evidence="2" type="ORF">RMSM_02482</name>
</gene>
<feature type="non-terminal residue" evidence="2">
    <location>
        <position position="400"/>
    </location>
</feature>
<organism evidence="2 3">
    <name type="scientific">Rhodopirellula maiorica SM1</name>
    <dbReference type="NCBI Taxonomy" id="1265738"/>
    <lineage>
        <taxon>Bacteria</taxon>
        <taxon>Pseudomonadati</taxon>
        <taxon>Planctomycetota</taxon>
        <taxon>Planctomycetia</taxon>
        <taxon>Pirellulales</taxon>
        <taxon>Pirellulaceae</taxon>
        <taxon>Novipirellula</taxon>
    </lineage>
</organism>
<accession>M5RMQ6</accession>
<proteinExistence type="predicted"/>
<evidence type="ECO:0000256" key="1">
    <source>
        <dbReference type="SAM" id="MobiDB-lite"/>
    </source>
</evidence>
<comment type="caution">
    <text evidence="2">The sequence shown here is derived from an EMBL/GenBank/DDBJ whole genome shotgun (WGS) entry which is preliminary data.</text>
</comment>
<keyword evidence="3" id="KW-1185">Reference proteome</keyword>
<name>M5RMQ6_9BACT</name>
<evidence type="ECO:0000313" key="2">
    <source>
        <dbReference type="EMBL" id="EMI20590.1"/>
    </source>
</evidence>
<reference evidence="2 3" key="1">
    <citation type="journal article" date="2013" name="Mar. Genomics">
        <title>Expression of sulfatases in Rhodopirellula baltica and the diversity of sulfatases in the genus Rhodopirellula.</title>
        <authorList>
            <person name="Wegner C.E."/>
            <person name="Richter-Heitmann T."/>
            <person name="Klindworth A."/>
            <person name="Klockow C."/>
            <person name="Richter M."/>
            <person name="Achstetter T."/>
            <person name="Glockner F.O."/>
            <person name="Harder J."/>
        </authorList>
    </citation>
    <scope>NUCLEOTIDE SEQUENCE [LARGE SCALE GENOMIC DNA]</scope>
    <source>
        <strain evidence="2 3">SM1</strain>
    </source>
</reference>
<dbReference type="Proteomes" id="UP000011991">
    <property type="component" value="Unassembled WGS sequence"/>
</dbReference>
<dbReference type="AlphaFoldDB" id="M5RMQ6"/>
<protein>
    <submittedName>
        <fullName evidence="2">Redoxin domain protein</fullName>
    </submittedName>
</protein>
<evidence type="ECO:0000313" key="3">
    <source>
        <dbReference type="Proteomes" id="UP000011991"/>
    </source>
</evidence>
<sequence>MPDRTQPVQPNPAQPNLNQPNDAAERAIAGEAIPMGEAIPAGEAIPTGAAQPDDKAPTLLTMADPAGANEPPDPKRRQLRANLTPDELREFLAGADSDIQAIASGTSGIQDPQEAFAEMRRISEMKLEAARRLQNHADANADARSDGARGELQSLSHLAALGDLKSAMALEKLATANLDSDDAALVTDSRLVLIGFAIESLQNGEADAPQRIVQLVKGLANSDASSDIPAMMVMGQARQVLTQFDHDTEAKAVRDTIIELYADSSDPQIAKMAAQLAGNVQFDEIDRLLQQAIEGESIETRKWADAVDALLTASPDLQTVQYLAGAALQFEGLNQYDLAEATYSQLQEQFPDPNTATGQEVQLAVRARESRVDAIGKTFDPDLKSIDGGELSIADYRGKI</sequence>
<dbReference type="EMBL" id="ANOG01000350">
    <property type="protein sequence ID" value="EMI20590.1"/>
    <property type="molecule type" value="Genomic_DNA"/>
</dbReference>
<feature type="region of interest" description="Disordered" evidence="1">
    <location>
        <begin position="1"/>
        <end position="78"/>
    </location>
</feature>